<dbReference type="AlphaFoldDB" id="A0A923I810"/>
<dbReference type="RefSeq" id="WP_186887868.1">
    <property type="nucleotide sequence ID" value="NZ_JACONZ010000002.1"/>
</dbReference>
<gene>
    <name evidence="1" type="ORF">H8S23_08365</name>
</gene>
<proteinExistence type="predicted"/>
<evidence type="ECO:0000313" key="1">
    <source>
        <dbReference type="EMBL" id="MBC5581524.1"/>
    </source>
</evidence>
<protein>
    <submittedName>
        <fullName evidence="1">Uncharacterized protein</fullName>
    </submittedName>
</protein>
<dbReference type="EMBL" id="JACONZ010000002">
    <property type="protein sequence ID" value="MBC5581524.1"/>
    <property type="molecule type" value="Genomic_DNA"/>
</dbReference>
<accession>A0A923I810</accession>
<keyword evidence="2" id="KW-1185">Reference proteome</keyword>
<comment type="caution">
    <text evidence="1">The sequence shown here is derived from an EMBL/GenBank/DDBJ whole genome shotgun (WGS) entry which is preliminary data.</text>
</comment>
<dbReference type="Proteomes" id="UP000659630">
    <property type="component" value="Unassembled WGS sequence"/>
</dbReference>
<reference evidence="1" key="1">
    <citation type="submission" date="2020-08" db="EMBL/GenBank/DDBJ databases">
        <title>Genome public.</title>
        <authorList>
            <person name="Liu C."/>
            <person name="Sun Q."/>
        </authorList>
    </citation>
    <scope>NUCLEOTIDE SEQUENCE</scope>
    <source>
        <strain evidence="1">BX8</strain>
    </source>
</reference>
<organism evidence="1 2">
    <name type="scientific">Anaerofilum hominis</name>
    <dbReference type="NCBI Taxonomy" id="2763016"/>
    <lineage>
        <taxon>Bacteria</taxon>
        <taxon>Bacillati</taxon>
        <taxon>Bacillota</taxon>
        <taxon>Clostridia</taxon>
        <taxon>Eubacteriales</taxon>
        <taxon>Oscillospiraceae</taxon>
        <taxon>Anaerofilum</taxon>
    </lineage>
</organism>
<evidence type="ECO:0000313" key="2">
    <source>
        <dbReference type="Proteomes" id="UP000659630"/>
    </source>
</evidence>
<sequence length="164" mass="18300">MPAATPPSKITKSIFSVRPGAAVWPRLFCHFCRPGFLPRAFLPIGAKDEAEGAECRDALGAVSLRVPRAFPSRRGDVSLFSSLHLSFFFRQPSRAAAFFVFFCFQTGKIKIFLKNSPLSCHILSFDLSILCQPLSRAAKDRFFIFPRSKTQKGGIQDDKLQAKK</sequence>
<name>A0A923I810_9FIRM</name>